<dbReference type="RefSeq" id="WP_082743152.1">
    <property type="nucleotide sequence ID" value="NZ_CARUHK010000134.1"/>
</dbReference>
<evidence type="ECO:0000259" key="2">
    <source>
        <dbReference type="Pfam" id="PF02737"/>
    </source>
</evidence>
<feature type="domain" description="3-hydroxyacyl-CoA dehydrogenase NAD binding" evidence="2">
    <location>
        <begin position="46"/>
        <end position="167"/>
    </location>
</feature>
<comment type="similarity">
    <text evidence="1">Belongs to the 3-hydroxyacyl-CoA dehydrogenase family.</text>
</comment>
<dbReference type="AlphaFoldDB" id="A0A140DRK3"/>
<dbReference type="Gene3D" id="3.40.50.720">
    <property type="entry name" value="NAD(P)-binding Rossmann-like Domain"/>
    <property type="match status" value="1"/>
</dbReference>
<proteinExistence type="inferred from homology"/>
<protein>
    <recommendedName>
        <fullName evidence="2">3-hydroxyacyl-CoA dehydrogenase NAD binding domain-containing protein</fullName>
    </recommendedName>
</protein>
<dbReference type="STRING" id="1702221.AALO17_01460"/>
<keyword evidence="4" id="KW-1185">Reference proteome</keyword>
<gene>
    <name evidence="3" type="ORF">AALO17_01460</name>
</gene>
<dbReference type="EMBL" id="CP011391">
    <property type="protein sequence ID" value="AMK53280.1"/>
    <property type="molecule type" value="Genomic_DNA"/>
</dbReference>
<dbReference type="SUPFAM" id="SSF51735">
    <property type="entry name" value="NAD(P)-binding Rossmann-fold domains"/>
    <property type="match status" value="1"/>
</dbReference>
<dbReference type="InterPro" id="IPR006176">
    <property type="entry name" value="3-OHacyl-CoA_DH_NAD-bd"/>
</dbReference>
<sequence length="185" mass="20379">MTFRIHTVSSITRTKPRIEKLEQIYSAVQSGQLPPALAGLRDSVQVIKSAGDKIDYEADLAKALADAGLVNECLPEVLSTKQDFFKKAAPFITKEIVVATNNSSLLPSQMTPDVSYPENFLAMHFANMIWQENLCEIMPSMLTAPGTTEKAKDYALKMGMCPIVMNKEHAGYLLNSLLIPFLNVA</sequence>
<dbReference type="KEGG" id="fro:AALO17_01460"/>
<evidence type="ECO:0000313" key="4">
    <source>
        <dbReference type="Proteomes" id="UP000069771"/>
    </source>
</evidence>
<dbReference type="Proteomes" id="UP000069771">
    <property type="component" value="Chromosome"/>
</dbReference>
<dbReference type="GO" id="GO:0016491">
    <property type="term" value="F:oxidoreductase activity"/>
    <property type="evidence" value="ECO:0007669"/>
    <property type="project" value="TreeGrafter"/>
</dbReference>
<dbReference type="GO" id="GO:0070403">
    <property type="term" value="F:NAD+ binding"/>
    <property type="evidence" value="ECO:0007669"/>
    <property type="project" value="InterPro"/>
</dbReference>
<dbReference type="GO" id="GO:0006631">
    <property type="term" value="P:fatty acid metabolic process"/>
    <property type="evidence" value="ECO:0007669"/>
    <property type="project" value="InterPro"/>
</dbReference>
<dbReference type="PANTHER" id="PTHR48075">
    <property type="entry name" value="3-HYDROXYACYL-COA DEHYDROGENASE FAMILY PROTEIN"/>
    <property type="match status" value="1"/>
</dbReference>
<organism evidence="3 4">
    <name type="scientific">Faecalibaculum rodentium</name>
    <dbReference type="NCBI Taxonomy" id="1702221"/>
    <lineage>
        <taxon>Bacteria</taxon>
        <taxon>Bacillati</taxon>
        <taxon>Bacillota</taxon>
        <taxon>Erysipelotrichia</taxon>
        <taxon>Erysipelotrichales</taxon>
        <taxon>Erysipelotrichaceae</taxon>
        <taxon>Faecalibaculum</taxon>
    </lineage>
</organism>
<dbReference type="Pfam" id="PF02737">
    <property type="entry name" value="3HCDH_N"/>
    <property type="match status" value="1"/>
</dbReference>
<evidence type="ECO:0000256" key="1">
    <source>
        <dbReference type="ARBA" id="ARBA00009463"/>
    </source>
</evidence>
<dbReference type="InterPro" id="IPR036291">
    <property type="entry name" value="NAD(P)-bd_dom_sf"/>
</dbReference>
<name>A0A140DRK3_9FIRM</name>
<evidence type="ECO:0000313" key="3">
    <source>
        <dbReference type="EMBL" id="AMK53280.1"/>
    </source>
</evidence>
<dbReference type="PANTHER" id="PTHR48075:SF5">
    <property type="entry name" value="3-HYDROXYBUTYRYL-COA DEHYDROGENASE"/>
    <property type="match status" value="1"/>
</dbReference>
<accession>A0A140DRK3</accession>
<reference evidence="3 4" key="1">
    <citation type="journal article" date="2016" name="Gut Pathog.">
        <title>Whole genome sequencing of "Faecalibaculum rodentium" ALO17, isolated from C57BL/6J laboratory mouse feces.</title>
        <authorList>
            <person name="Lim S."/>
            <person name="Chang D.H."/>
            <person name="Ahn S."/>
            <person name="Kim B.C."/>
        </authorList>
    </citation>
    <scope>NUCLEOTIDE SEQUENCE [LARGE SCALE GENOMIC DNA]</scope>
    <source>
        <strain evidence="3 4">Alo17</strain>
    </source>
</reference>